<dbReference type="RefSeq" id="XP_001830097.2">
    <property type="nucleotide sequence ID" value="XM_001830045.2"/>
</dbReference>
<dbReference type="EMBL" id="AACS02000003">
    <property type="protein sequence ID" value="EAU91762.2"/>
    <property type="molecule type" value="Genomic_DNA"/>
</dbReference>
<keyword evidence="3 6" id="KW-0378">Hydrolase</keyword>
<dbReference type="SUPFAM" id="SSF53474">
    <property type="entry name" value="alpha/beta-Hydrolases"/>
    <property type="match status" value="1"/>
</dbReference>
<dbReference type="Gene3D" id="3.40.50.1820">
    <property type="entry name" value="alpha/beta hydrolase"/>
    <property type="match status" value="1"/>
</dbReference>
<keyword evidence="7" id="KW-1185">Reference proteome</keyword>
<dbReference type="GeneID" id="6006535"/>
<evidence type="ECO:0000256" key="2">
    <source>
        <dbReference type="ARBA" id="ARBA00022797"/>
    </source>
</evidence>
<sequence length="398" mass="45286">MSAIRPFTIDVNNETLDWITHRVKTAKIPSDITHPEGHEWDDGMPSSVLEDLKNFWSTQYDWRQVEARLNSTFKMFKVELTEGDETIDLHFVHHRSPREDAVPLIFAHGWPGNFTEVKSLLSLTDPSDPKQQAFHIVAPTIPGFRPGFSIARIARVYHKLMVTLGYKHYVAQGGDWGSFILRSVAIQYPEAVVGLHINFPAAPIPSPLKNPITLFWLAIGWLTPEEKKRINRIKWFFEEESGYSKIQGTKPQTISHALLDSPIGMLAWIREKINAGVEPDYVWDKEEVITWTILYLLADSAGAARIYKAANAKTLAEEVLNPKISRQVAFGISSFPQEIAYMTRWWAEACVAENITYWKMHDKGGHFPAVEVPDRLLEDILGFVKSIPVERRSLLSGQ</sequence>
<dbReference type="PANTHER" id="PTHR21661">
    <property type="entry name" value="EPOXIDE HYDROLASE 1-RELATED"/>
    <property type="match status" value="1"/>
</dbReference>
<dbReference type="Pfam" id="PF06441">
    <property type="entry name" value="EHN"/>
    <property type="match status" value="1"/>
</dbReference>
<evidence type="ECO:0000256" key="3">
    <source>
        <dbReference type="ARBA" id="ARBA00022801"/>
    </source>
</evidence>
<dbReference type="VEuPathDB" id="FungiDB:CC1G_04530"/>
<evidence type="ECO:0000256" key="1">
    <source>
        <dbReference type="ARBA" id="ARBA00010088"/>
    </source>
</evidence>
<dbReference type="HOGENOM" id="CLU_019414_0_2_1"/>
<feature type="active site" description="Proton acceptor" evidence="4">
    <location>
        <position position="366"/>
    </location>
</feature>
<dbReference type="InterPro" id="IPR029058">
    <property type="entry name" value="AB_hydrolase_fold"/>
</dbReference>
<gene>
    <name evidence="6" type="ORF">CC1G_04530</name>
</gene>
<keyword evidence="2" id="KW-0058">Aromatic hydrocarbons catabolism</keyword>
<name>A8N5F2_COPC7</name>
<feature type="domain" description="Epoxide hydrolase N-terminal" evidence="5">
    <location>
        <begin position="4"/>
        <end position="117"/>
    </location>
</feature>
<reference evidence="6 7" key="1">
    <citation type="journal article" date="2010" name="Proc. Natl. Acad. Sci. U.S.A.">
        <title>Insights into evolution of multicellular fungi from the assembled chromosomes of the mushroom Coprinopsis cinerea (Coprinus cinereus).</title>
        <authorList>
            <person name="Stajich J.E."/>
            <person name="Wilke S.K."/>
            <person name="Ahren D."/>
            <person name="Au C.H."/>
            <person name="Birren B.W."/>
            <person name="Borodovsky M."/>
            <person name="Burns C."/>
            <person name="Canback B."/>
            <person name="Casselton L.A."/>
            <person name="Cheng C.K."/>
            <person name="Deng J."/>
            <person name="Dietrich F.S."/>
            <person name="Fargo D.C."/>
            <person name="Farman M.L."/>
            <person name="Gathman A.C."/>
            <person name="Goldberg J."/>
            <person name="Guigo R."/>
            <person name="Hoegger P.J."/>
            <person name="Hooker J.B."/>
            <person name="Huggins A."/>
            <person name="James T.Y."/>
            <person name="Kamada T."/>
            <person name="Kilaru S."/>
            <person name="Kodira C."/>
            <person name="Kues U."/>
            <person name="Kupfer D."/>
            <person name="Kwan H.S."/>
            <person name="Lomsadze A."/>
            <person name="Li W."/>
            <person name="Lilly W.W."/>
            <person name="Ma L.J."/>
            <person name="Mackey A.J."/>
            <person name="Manning G."/>
            <person name="Martin F."/>
            <person name="Muraguchi H."/>
            <person name="Natvig D.O."/>
            <person name="Palmerini H."/>
            <person name="Ramesh M.A."/>
            <person name="Rehmeyer C.J."/>
            <person name="Roe B.A."/>
            <person name="Shenoy N."/>
            <person name="Stanke M."/>
            <person name="Ter-Hovhannisyan V."/>
            <person name="Tunlid A."/>
            <person name="Velagapudi R."/>
            <person name="Vision T.J."/>
            <person name="Zeng Q."/>
            <person name="Zolan M.E."/>
            <person name="Pukkila P.J."/>
        </authorList>
    </citation>
    <scope>NUCLEOTIDE SEQUENCE [LARGE SCALE GENOMIC DNA]</scope>
    <source>
        <strain evidence="7">Okayama-7 / 130 / ATCC MYA-4618 / FGSC 9003</strain>
    </source>
</reference>
<dbReference type="GO" id="GO:0097176">
    <property type="term" value="P:epoxide metabolic process"/>
    <property type="evidence" value="ECO:0007669"/>
    <property type="project" value="TreeGrafter"/>
</dbReference>
<dbReference type="InterPro" id="IPR000639">
    <property type="entry name" value="Epox_hydrolase-like"/>
</dbReference>
<evidence type="ECO:0000256" key="4">
    <source>
        <dbReference type="PIRSR" id="PIRSR001112-1"/>
    </source>
</evidence>
<dbReference type="Proteomes" id="UP000001861">
    <property type="component" value="Unassembled WGS sequence"/>
</dbReference>
<dbReference type="OMA" id="RGYQRIQ"/>
<organism evidence="6 7">
    <name type="scientific">Coprinopsis cinerea (strain Okayama-7 / 130 / ATCC MYA-4618 / FGSC 9003)</name>
    <name type="common">Inky cap fungus</name>
    <name type="synonym">Hormographiella aspergillata</name>
    <dbReference type="NCBI Taxonomy" id="240176"/>
    <lineage>
        <taxon>Eukaryota</taxon>
        <taxon>Fungi</taxon>
        <taxon>Dikarya</taxon>
        <taxon>Basidiomycota</taxon>
        <taxon>Agaricomycotina</taxon>
        <taxon>Agaricomycetes</taxon>
        <taxon>Agaricomycetidae</taxon>
        <taxon>Agaricales</taxon>
        <taxon>Agaricineae</taxon>
        <taxon>Psathyrellaceae</taxon>
        <taxon>Coprinopsis</taxon>
    </lineage>
</organism>
<evidence type="ECO:0000259" key="5">
    <source>
        <dbReference type="Pfam" id="PF06441"/>
    </source>
</evidence>
<dbReference type="InParanoid" id="A8N5F2"/>
<dbReference type="GO" id="GO:0004301">
    <property type="term" value="F:epoxide hydrolase activity"/>
    <property type="evidence" value="ECO:0007669"/>
    <property type="project" value="TreeGrafter"/>
</dbReference>
<dbReference type="KEGG" id="cci:CC1G_04530"/>
<comment type="similarity">
    <text evidence="1">Belongs to the peptidase S33 family.</text>
</comment>
<evidence type="ECO:0000313" key="7">
    <source>
        <dbReference type="Proteomes" id="UP000001861"/>
    </source>
</evidence>
<protein>
    <submittedName>
        <fullName evidence="6">Epoxide hydrolase domain-containing protein</fullName>
    </submittedName>
</protein>
<dbReference type="AlphaFoldDB" id="A8N5F2"/>
<dbReference type="eggNOG" id="KOG2565">
    <property type="taxonomic scope" value="Eukaryota"/>
</dbReference>
<dbReference type="InterPro" id="IPR016292">
    <property type="entry name" value="Epoxide_hydrolase"/>
</dbReference>
<dbReference type="PRINTS" id="PR00412">
    <property type="entry name" value="EPOXHYDRLASE"/>
</dbReference>
<feature type="active site" description="Nucleophile" evidence="4">
    <location>
        <position position="175"/>
    </location>
</feature>
<accession>A8N5F2</accession>
<dbReference type="PANTHER" id="PTHR21661:SF35">
    <property type="entry name" value="EPOXIDE HYDROLASE"/>
    <property type="match status" value="1"/>
</dbReference>
<evidence type="ECO:0000313" key="6">
    <source>
        <dbReference type="EMBL" id="EAU91762.2"/>
    </source>
</evidence>
<dbReference type="InterPro" id="IPR010497">
    <property type="entry name" value="Epoxide_hydro_N"/>
</dbReference>
<feature type="active site" description="Proton donor" evidence="4">
    <location>
        <position position="307"/>
    </location>
</feature>
<dbReference type="OrthoDB" id="7130006at2759"/>
<proteinExistence type="inferred from homology"/>
<dbReference type="PIRSF" id="PIRSF001112">
    <property type="entry name" value="Epoxide_hydrolase"/>
    <property type="match status" value="1"/>
</dbReference>
<comment type="caution">
    <text evidence="6">The sequence shown here is derived from an EMBL/GenBank/DDBJ whole genome shotgun (WGS) entry which is preliminary data.</text>
</comment>